<evidence type="ECO:0000313" key="2">
    <source>
        <dbReference type="EMBL" id="KAK9779425.1"/>
    </source>
</evidence>
<organism evidence="2 3">
    <name type="scientific">Seiridium cardinale</name>
    <dbReference type="NCBI Taxonomy" id="138064"/>
    <lineage>
        <taxon>Eukaryota</taxon>
        <taxon>Fungi</taxon>
        <taxon>Dikarya</taxon>
        <taxon>Ascomycota</taxon>
        <taxon>Pezizomycotina</taxon>
        <taxon>Sordariomycetes</taxon>
        <taxon>Xylariomycetidae</taxon>
        <taxon>Amphisphaeriales</taxon>
        <taxon>Sporocadaceae</taxon>
        <taxon>Seiridium</taxon>
    </lineage>
</organism>
<name>A0ABR2Y0X1_9PEZI</name>
<dbReference type="SUPFAM" id="SSF82199">
    <property type="entry name" value="SET domain"/>
    <property type="match status" value="1"/>
</dbReference>
<dbReference type="Proteomes" id="UP001465668">
    <property type="component" value="Unassembled WGS sequence"/>
</dbReference>
<sequence length="444" mass="50262">MREIQLQILFTATTLAKEYVPHVADYGASRSQDLLGFTSPLCLDSNEYPRDSTYTGIQSETAQASSLWPVSTPCARNGTEEYCVYSNPNFAGRGISILTNPTRAVEIGKSSAFASPETLGPIDKVNSEESSKWKVEGVPGKGMGLIATRNLQMGDHIMSTTASVMIDYELFYDVSAADLLDMQVAAVRNLPDKHRRIFLNLSTHDDAADYVTQVDKIITTNSFDIQNTGIITKKDELEEENFYTVFPEISRMNHDCRPNADYYFDPNTFTQHIHTVRPIAAGEEITISYIDTVQTREDRLARLDLSWHFPCSCSSCTQNEHMTNASDARIHQIQEIRKQLRDWEPQSQATPAMAELLVSLYQQERLWTLLHEAYTYAAIEYNGAGEPWLATKYARLAIQHGLAAGGPRDSDVNEMMKLARDPWQHWSWMLRTTRRMNWAPHVSE</sequence>
<dbReference type="PANTHER" id="PTHR47332">
    <property type="entry name" value="SET DOMAIN-CONTAINING PROTEIN 5"/>
    <property type="match status" value="1"/>
</dbReference>
<keyword evidence="3" id="KW-1185">Reference proteome</keyword>
<protein>
    <recommendedName>
        <fullName evidence="1">SET domain-containing protein</fullName>
    </recommendedName>
</protein>
<evidence type="ECO:0000313" key="3">
    <source>
        <dbReference type="Proteomes" id="UP001465668"/>
    </source>
</evidence>
<dbReference type="CDD" id="cd20071">
    <property type="entry name" value="SET_SMYD"/>
    <property type="match status" value="1"/>
</dbReference>
<proteinExistence type="predicted"/>
<gene>
    <name evidence="2" type="ORF">SCAR479_03491</name>
</gene>
<comment type="caution">
    <text evidence="2">The sequence shown here is derived from an EMBL/GenBank/DDBJ whole genome shotgun (WGS) entry which is preliminary data.</text>
</comment>
<dbReference type="InterPro" id="IPR001214">
    <property type="entry name" value="SET_dom"/>
</dbReference>
<dbReference type="Gene3D" id="2.170.270.10">
    <property type="entry name" value="SET domain"/>
    <property type="match status" value="1"/>
</dbReference>
<feature type="domain" description="SET" evidence="1">
    <location>
        <begin position="131"/>
        <end position="290"/>
    </location>
</feature>
<dbReference type="InterPro" id="IPR011990">
    <property type="entry name" value="TPR-like_helical_dom_sf"/>
</dbReference>
<dbReference type="InterPro" id="IPR053185">
    <property type="entry name" value="SET_domain_protein"/>
</dbReference>
<evidence type="ECO:0000259" key="1">
    <source>
        <dbReference type="PROSITE" id="PS50280"/>
    </source>
</evidence>
<dbReference type="PROSITE" id="PS50280">
    <property type="entry name" value="SET"/>
    <property type="match status" value="1"/>
</dbReference>
<dbReference type="EMBL" id="JARVKM010000010">
    <property type="protein sequence ID" value="KAK9779425.1"/>
    <property type="molecule type" value="Genomic_DNA"/>
</dbReference>
<dbReference type="PANTHER" id="PTHR47332:SF6">
    <property type="entry name" value="SET DOMAIN-CONTAINING PROTEIN"/>
    <property type="match status" value="1"/>
</dbReference>
<dbReference type="Gene3D" id="1.25.40.10">
    <property type="entry name" value="Tetratricopeptide repeat domain"/>
    <property type="match status" value="1"/>
</dbReference>
<dbReference type="Pfam" id="PF00856">
    <property type="entry name" value="SET"/>
    <property type="match status" value="1"/>
</dbReference>
<dbReference type="InterPro" id="IPR046341">
    <property type="entry name" value="SET_dom_sf"/>
</dbReference>
<dbReference type="SMART" id="SM00317">
    <property type="entry name" value="SET"/>
    <property type="match status" value="1"/>
</dbReference>
<reference evidence="2 3" key="1">
    <citation type="submission" date="2024-02" db="EMBL/GenBank/DDBJ databases">
        <title>First draft genome assembly of two strains of Seiridium cardinale.</title>
        <authorList>
            <person name="Emiliani G."/>
            <person name="Scali E."/>
        </authorList>
    </citation>
    <scope>NUCLEOTIDE SEQUENCE [LARGE SCALE GENOMIC DNA]</scope>
    <source>
        <strain evidence="2 3">BM-138-000479</strain>
    </source>
</reference>
<accession>A0ABR2Y0X1</accession>